<evidence type="ECO:0000313" key="2">
    <source>
        <dbReference type="Proteomes" id="UP001233999"/>
    </source>
</evidence>
<comment type="caution">
    <text evidence="1">The sequence shown here is derived from an EMBL/GenBank/DDBJ whole genome shotgun (WGS) entry which is preliminary data.</text>
</comment>
<proteinExistence type="predicted"/>
<sequence length="52" mass="6041">FLGSLKMARLRREKTSRHSLQRFLNFGEAHANRDKNKKICSIGFFIGSDDDK</sequence>
<dbReference type="Proteomes" id="UP001233999">
    <property type="component" value="Unassembled WGS sequence"/>
</dbReference>
<gene>
    <name evidence="1" type="ORF">L9F63_026557</name>
</gene>
<feature type="non-terminal residue" evidence="1">
    <location>
        <position position="1"/>
    </location>
</feature>
<dbReference type="AlphaFoldDB" id="A0AAD8AGV4"/>
<protein>
    <submittedName>
        <fullName evidence="1">Uncharacterized protein</fullName>
    </submittedName>
</protein>
<organism evidence="1 2">
    <name type="scientific">Diploptera punctata</name>
    <name type="common">Pacific beetle cockroach</name>
    <dbReference type="NCBI Taxonomy" id="6984"/>
    <lineage>
        <taxon>Eukaryota</taxon>
        <taxon>Metazoa</taxon>
        <taxon>Ecdysozoa</taxon>
        <taxon>Arthropoda</taxon>
        <taxon>Hexapoda</taxon>
        <taxon>Insecta</taxon>
        <taxon>Pterygota</taxon>
        <taxon>Neoptera</taxon>
        <taxon>Polyneoptera</taxon>
        <taxon>Dictyoptera</taxon>
        <taxon>Blattodea</taxon>
        <taxon>Blaberoidea</taxon>
        <taxon>Blaberidae</taxon>
        <taxon>Diplopterinae</taxon>
        <taxon>Diploptera</taxon>
    </lineage>
</organism>
<dbReference type="EMBL" id="JASPKZ010000879">
    <property type="protein sequence ID" value="KAJ9598908.1"/>
    <property type="molecule type" value="Genomic_DNA"/>
</dbReference>
<accession>A0AAD8AGV4</accession>
<name>A0AAD8AGV4_DIPPU</name>
<keyword evidence="2" id="KW-1185">Reference proteome</keyword>
<reference evidence="1" key="2">
    <citation type="submission" date="2023-05" db="EMBL/GenBank/DDBJ databases">
        <authorList>
            <person name="Fouks B."/>
        </authorList>
    </citation>
    <scope>NUCLEOTIDE SEQUENCE</scope>
    <source>
        <strain evidence="1">Stay&amp;Tobe</strain>
        <tissue evidence="1">Testes</tissue>
    </source>
</reference>
<feature type="non-terminal residue" evidence="1">
    <location>
        <position position="52"/>
    </location>
</feature>
<evidence type="ECO:0000313" key="1">
    <source>
        <dbReference type="EMBL" id="KAJ9598908.1"/>
    </source>
</evidence>
<reference evidence="1" key="1">
    <citation type="journal article" date="2023" name="IScience">
        <title>Live-bearing cockroach genome reveals convergent evolutionary mechanisms linked to viviparity in insects and beyond.</title>
        <authorList>
            <person name="Fouks B."/>
            <person name="Harrison M.C."/>
            <person name="Mikhailova A.A."/>
            <person name="Marchal E."/>
            <person name="English S."/>
            <person name="Carruthers M."/>
            <person name="Jennings E.C."/>
            <person name="Chiamaka E.L."/>
            <person name="Frigard R.A."/>
            <person name="Pippel M."/>
            <person name="Attardo G.M."/>
            <person name="Benoit J.B."/>
            <person name="Bornberg-Bauer E."/>
            <person name="Tobe S.S."/>
        </authorList>
    </citation>
    <scope>NUCLEOTIDE SEQUENCE</scope>
    <source>
        <strain evidence="1">Stay&amp;Tobe</strain>
    </source>
</reference>